<dbReference type="PIRSF" id="PIRSF017082">
    <property type="entry name" value="YflP"/>
    <property type="match status" value="1"/>
</dbReference>
<proteinExistence type="inferred from homology"/>
<dbReference type="Proteomes" id="UP000029549">
    <property type="component" value="Unassembled WGS sequence"/>
</dbReference>
<reference evidence="3 4" key="1">
    <citation type="submission" date="2013-09" db="EMBL/GenBank/DDBJ databases">
        <title>High correlation between genotypes and phenotypes of environmental bacteria Comamonas testosteroni strains.</title>
        <authorList>
            <person name="Liu L."/>
            <person name="Zhu W."/>
            <person name="Xia X."/>
            <person name="Xu B."/>
            <person name="Luo M."/>
            <person name="Wang G."/>
        </authorList>
    </citation>
    <scope>NUCLEOTIDE SEQUENCE [LARGE SCALE GENOMIC DNA]</scope>
    <source>
        <strain evidence="3 4">DF2</strain>
    </source>
</reference>
<keyword evidence="4" id="KW-1185">Reference proteome</keyword>
<sequence>MQRSAFLKSCLALACTAALPAAISPAFAASAAEQLSSGQFTIIAPFPAGGAVDILSRILATGLTEEYKQASIVDNRPGANGNIGIDMVKRAKPDGHTLLVVPQGNLTINPTLMPKLPYNVFGDFVPVASMGRAANVIVVNPQVPAKTIQELVALSKSKPDSISYASPGVGSSLHLAGELFKDKSGADIMHVAYKGSGQGLNDALGGTIPMLIANMPTVLPHVQSGKLRALAVTDATRSSFLPNVPTLAEAGVPGIAVSSWYGVLAPKNTPPEVVKQLAEDIDKVMKTQAAQNQLKAQGMTPWVIKGDAFGELIRKETALWAPVVKSHNIVAQ</sequence>
<dbReference type="InterPro" id="IPR005064">
    <property type="entry name" value="BUG"/>
</dbReference>
<dbReference type="RefSeq" id="WP_034394656.1">
    <property type="nucleotide sequence ID" value="NZ_AWTM01000093.1"/>
</dbReference>
<dbReference type="InterPro" id="IPR042100">
    <property type="entry name" value="Bug_dom1"/>
</dbReference>
<feature type="chain" id="PRO_5002409365" evidence="2">
    <location>
        <begin position="29"/>
        <end position="332"/>
    </location>
</feature>
<dbReference type="AlphaFoldDB" id="A0A0E3BTI4"/>
<comment type="similarity">
    <text evidence="1">Belongs to the UPF0065 (bug) family.</text>
</comment>
<accession>A0A0E3BTI4</accession>
<comment type="caution">
    <text evidence="3">The sequence shown here is derived from an EMBL/GenBank/DDBJ whole genome shotgun (WGS) entry which is preliminary data.</text>
</comment>
<evidence type="ECO:0000256" key="1">
    <source>
        <dbReference type="ARBA" id="ARBA00006987"/>
    </source>
</evidence>
<dbReference type="EMBL" id="AWTP01000131">
    <property type="protein sequence ID" value="KGH07791.1"/>
    <property type="molecule type" value="Genomic_DNA"/>
</dbReference>
<dbReference type="Pfam" id="PF03401">
    <property type="entry name" value="TctC"/>
    <property type="match status" value="1"/>
</dbReference>
<dbReference type="SUPFAM" id="SSF53850">
    <property type="entry name" value="Periplasmic binding protein-like II"/>
    <property type="match status" value="1"/>
</dbReference>
<evidence type="ECO:0000313" key="4">
    <source>
        <dbReference type="Proteomes" id="UP000029549"/>
    </source>
</evidence>
<dbReference type="Gene3D" id="3.40.190.150">
    <property type="entry name" value="Bordetella uptake gene, domain 1"/>
    <property type="match status" value="1"/>
</dbReference>
<dbReference type="CDD" id="cd07012">
    <property type="entry name" value="PBP2_Bug_TTT"/>
    <property type="match status" value="1"/>
</dbReference>
<organism evidence="3 4">
    <name type="scientific">Comamonas thiooxydans</name>
    <dbReference type="NCBI Taxonomy" id="363952"/>
    <lineage>
        <taxon>Bacteria</taxon>
        <taxon>Pseudomonadati</taxon>
        <taxon>Pseudomonadota</taxon>
        <taxon>Betaproteobacteria</taxon>
        <taxon>Burkholderiales</taxon>
        <taxon>Comamonadaceae</taxon>
        <taxon>Comamonas</taxon>
    </lineage>
</organism>
<gene>
    <name evidence="3" type="ORF">P608_19525</name>
</gene>
<dbReference type="Gene3D" id="3.40.190.10">
    <property type="entry name" value="Periplasmic binding protein-like II"/>
    <property type="match status" value="1"/>
</dbReference>
<name>A0A0E3BTI4_9BURK</name>
<evidence type="ECO:0000256" key="2">
    <source>
        <dbReference type="SAM" id="SignalP"/>
    </source>
</evidence>
<dbReference type="PANTHER" id="PTHR42928">
    <property type="entry name" value="TRICARBOXYLATE-BINDING PROTEIN"/>
    <property type="match status" value="1"/>
</dbReference>
<evidence type="ECO:0000313" key="3">
    <source>
        <dbReference type="EMBL" id="KGH07791.1"/>
    </source>
</evidence>
<keyword evidence="2" id="KW-0732">Signal</keyword>
<feature type="signal peptide" evidence="2">
    <location>
        <begin position="1"/>
        <end position="28"/>
    </location>
</feature>
<protein>
    <submittedName>
        <fullName evidence="3">MFS transporter</fullName>
    </submittedName>
</protein>
<dbReference type="PANTHER" id="PTHR42928:SF5">
    <property type="entry name" value="BLR1237 PROTEIN"/>
    <property type="match status" value="1"/>
</dbReference>